<dbReference type="AlphaFoldDB" id="A0A8G0LCT7"/>
<evidence type="ECO:0000313" key="2">
    <source>
        <dbReference type="EMBL" id="QYS98439.1"/>
    </source>
</evidence>
<proteinExistence type="predicted"/>
<organism evidence="2 3">
    <name type="scientific">Trichoderma simmonsii</name>
    <dbReference type="NCBI Taxonomy" id="1491479"/>
    <lineage>
        <taxon>Eukaryota</taxon>
        <taxon>Fungi</taxon>
        <taxon>Dikarya</taxon>
        <taxon>Ascomycota</taxon>
        <taxon>Pezizomycotina</taxon>
        <taxon>Sordariomycetes</taxon>
        <taxon>Hypocreomycetidae</taxon>
        <taxon>Hypocreales</taxon>
        <taxon>Hypocreaceae</taxon>
        <taxon>Trichoderma</taxon>
    </lineage>
</organism>
<dbReference type="Proteomes" id="UP000826661">
    <property type="component" value="Chromosome III"/>
</dbReference>
<evidence type="ECO:0000256" key="1">
    <source>
        <dbReference type="SAM" id="Phobius"/>
    </source>
</evidence>
<name>A0A8G0LCT7_9HYPO</name>
<keyword evidence="1" id="KW-0812">Transmembrane</keyword>
<protein>
    <submittedName>
        <fullName evidence="2">Uncharacterized protein</fullName>
    </submittedName>
</protein>
<reference evidence="2 3" key="1">
    <citation type="journal article" date="2021" name="BMC Genomics">
        <title>Telomere-to-telomere genome assembly of asparaginase-producing Trichoderma simmonsii.</title>
        <authorList>
            <person name="Chung D."/>
            <person name="Kwon Y.M."/>
            <person name="Yang Y."/>
        </authorList>
    </citation>
    <scope>NUCLEOTIDE SEQUENCE [LARGE SCALE GENOMIC DNA]</scope>
    <source>
        <strain evidence="2 3">GH-Sj1</strain>
    </source>
</reference>
<keyword evidence="1" id="KW-0472">Membrane</keyword>
<feature type="transmembrane region" description="Helical" evidence="1">
    <location>
        <begin position="68"/>
        <end position="87"/>
    </location>
</feature>
<keyword evidence="3" id="KW-1185">Reference proteome</keyword>
<keyword evidence="1" id="KW-1133">Transmembrane helix</keyword>
<evidence type="ECO:0000313" key="3">
    <source>
        <dbReference type="Proteomes" id="UP000826661"/>
    </source>
</evidence>
<dbReference type="EMBL" id="CP075866">
    <property type="protein sequence ID" value="QYS98439.1"/>
    <property type="molecule type" value="Genomic_DNA"/>
</dbReference>
<sequence>MTANGMLRVTGSFGINQDCESMTTVPPTREASVFLRSYHTSLLLTFFSHLSFSHSFSFWFSLSFSVPFSLHFYTLFSFFKNFVHFMIMADRFGLDRRPFLYICFGIRHAPSAQISFHLSRLPSGQERPDWSLHFTD</sequence>
<gene>
    <name evidence="2" type="ORF">H0G86_005618</name>
</gene>
<accession>A0A8G0LCT7</accession>